<keyword evidence="3 6" id="KW-0238">DNA-binding</keyword>
<evidence type="ECO:0000256" key="1">
    <source>
        <dbReference type="ARBA" id="ARBA00022491"/>
    </source>
</evidence>
<keyword evidence="2" id="KW-0805">Transcription regulation</keyword>
<evidence type="ECO:0000259" key="5">
    <source>
        <dbReference type="PROSITE" id="PS50937"/>
    </source>
</evidence>
<keyword evidence="1" id="KW-0678">Repressor</keyword>
<organism evidence="6 7">
    <name type="scientific">Gimesia benthica</name>
    <dbReference type="NCBI Taxonomy" id="2608982"/>
    <lineage>
        <taxon>Bacteria</taxon>
        <taxon>Pseudomonadati</taxon>
        <taxon>Planctomycetota</taxon>
        <taxon>Planctomycetia</taxon>
        <taxon>Planctomycetales</taxon>
        <taxon>Planctomycetaceae</taxon>
        <taxon>Gimesia</taxon>
    </lineage>
</organism>
<evidence type="ECO:0000313" key="6">
    <source>
        <dbReference type="EMBL" id="QGQ26221.1"/>
    </source>
</evidence>
<keyword evidence="7" id="KW-1185">Reference proteome</keyword>
<evidence type="ECO:0000313" key="7">
    <source>
        <dbReference type="Proteomes" id="UP000427281"/>
    </source>
</evidence>
<evidence type="ECO:0000256" key="2">
    <source>
        <dbReference type="ARBA" id="ARBA00023015"/>
    </source>
</evidence>
<dbReference type="Gene3D" id="1.10.1660.10">
    <property type="match status" value="1"/>
</dbReference>
<dbReference type="AlphaFoldDB" id="A0A6I6AM63"/>
<dbReference type="PANTHER" id="PTHR30204">
    <property type="entry name" value="REDOX-CYCLING DRUG-SENSING TRANSCRIPTIONAL ACTIVATOR SOXR"/>
    <property type="match status" value="1"/>
</dbReference>
<accession>A0A6I6AM63</accession>
<dbReference type="InterPro" id="IPR015358">
    <property type="entry name" value="Tscrpt_reg_MerR_DNA-bd"/>
</dbReference>
<dbReference type="PROSITE" id="PS50937">
    <property type="entry name" value="HTH_MERR_2"/>
    <property type="match status" value="1"/>
</dbReference>
<gene>
    <name evidence="6" type="ORF">F1728_27640</name>
</gene>
<dbReference type="InterPro" id="IPR047057">
    <property type="entry name" value="MerR_fam"/>
</dbReference>
<dbReference type="GO" id="GO:0003700">
    <property type="term" value="F:DNA-binding transcription factor activity"/>
    <property type="evidence" value="ECO:0007669"/>
    <property type="project" value="InterPro"/>
</dbReference>
<dbReference type="KEGG" id="gim:F1728_27640"/>
<reference evidence="6 7" key="1">
    <citation type="submission" date="2019-09" db="EMBL/GenBank/DDBJ databases">
        <title>Gimesia benthica sp. nov., a novel bacterium isolated from deep-sea water of the Northwest Indian Ocean.</title>
        <authorList>
            <person name="Dai X."/>
        </authorList>
    </citation>
    <scope>NUCLEOTIDE SEQUENCE [LARGE SCALE GENOMIC DNA]</scope>
    <source>
        <strain evidence="6 7">E7</strain>
    </source>
</reference>
<dbReference type="GO" id="GO:0003677">
    <property type="term" value="F:DNA binding"/>
    <property type="evidence" value="ECO:0007669"/>
    <property type="project" value="UniProtKB-KW"/>
</dbReference>
<name>A0A6I6AM63_9PLAN</name>
<feature type="domain" description="HTH merR-type" evidence="5">
    <location>
        <begin position="5"/>
        <end position="73"/>
    </location>
</feature>
<dbReference type="PRINTS" id="PR00040">
    <property type="entry name" value="HTHMERR"/>
</dbReference>
<proteinExistence type="predicted"/>
<dbReference type="SUPFAM" id="SSF46955">
    <property type="entry name" value="Putative DNA-binding domain"/>
    <property type="match status" value="1"/>
</dbReference>
<dbReference type="InterPro" id="IPR000551">
    <property type="entry name" value="MerR-type_HTH_dom"/>
</dbReference>
<keyword evidence="4" id="KW-0804">Transcription</keyword>
<dbReference type="SMART" id="SM00422">
    <property type="entry name" value="HTH_MERR"/>
    <property type="match status" value="1"/>
</dbReference>
<dbReference type="Proteomes" id="UP000427281">
    <property type="component" value="Chromosome"/>
</dbReference>
<dbReference type="PANTHER" id="PTHR30204:SF69">
    <property type="entry name" value="MERR-FAMILY TRANSCRIPTIONAL REGULATOR"/>
    <property type="match status" value="1"/>
</dbReference>
<protein>
    <submittedName>
        <fullName evidence="6">MerR family DNA-binding protein</fullName>
    </submittedName>
</protein>
<evidence type="ECO:0000256" key="4">
    <source>
        <dbReference type="ARBA" id="ARBA00023163"/>
    </source>
</evidence>
<dbReference type="Pfam" id="PF09278">
    <property type="entry name" value="MerR-DNA-bind"/>
    <property type="match status" value="1"/>
</dbReference>
<sequence length="151" mass="17076">MHMSKLTIGRVAQSSGVGVETVRFYERKGLIEQPIAQSSYREYPPEVIERIQFIKRAQELGFTLAEVGQLLGFADQPSTSKKEVKQLAGRKLIEIRHKIEDLQRLESTLASLHKKCSGHGTLSGCPIIESIISPDKKTVTHRMRRIKNDYS</sequence>
<dbReference type="InterPro" id="IPR009061">
    <property type="entry name" value="DNA-bd_dom_put_sf"/>
</dbReference>
<dbReference type="Pfam" id="PF00376">
    <property type="entry name" value="MerR"/>
    <property type="match status" value="1"/>
</dbReference>
<dbReference type="EMBL" id="CP043930">
    <property type="protein sequence ID" value="QGQ26221.1"/>
    <property type="molecule type" value="Genomic_DNA"/>
</dbReference>
<evidence type="ECO:0000256" key="3">
    <source>
        <dbReference type="ARBA" id="ARBA00023125"/>
    </source>
</evidence>